<evidence type="ECO:0000259" key="3">
    <source>
        <dbReference type="PROSITE" id="PS50110"/>
    </source>
</evidence>
<evidence type="ECO:0000256" key="2">
    <source>
        <dbReference type="PROSITE-ProRule" id="PRU00169"/>
    </source>
</evidence>
<dbReference type="SMART" id="SM00448">
    <property type="entry name" value="REC"/>
    <property type="match status" value="1"/>
</dbReference>
<dbReference type="PROSITE" id="PS50110">
    <property type="entry name" value="RESPONSE_REGULATORY"/>
    <property type="match status" value="1"/>
</dbReference>
<evidence type="ECO:0000256" key="1">
    <source>
        <dbReference type="ARBA" id="ARBA00022553"/>
    </source>
</evidence>
<dbReference type="Pfam" id="PF00072">
    <property type="entry name" value="Response_reg"/>
    <property type="match status" value="1"/>
</dbReference>
<dbReference type="AlphaFoldDB" id="A0A1Y6BPH1"/>
<protein>
    <submittedName>
        <fullName evidence="4">Response regulator receiver domain-containing protein</fullName>
    </submittedName>
</protein>
<dbReference type="InterPro" id="IPR001789">
    <property type="entry name" value="Sig_transdc_resp-reg_receiver"/>
</dbReference>
<dbReference type="SUPFAM" id="SSF52172">
    <property type="entry name" value="CheY-like"/>
    <property type="match status" value="1"/>
</dbReference>
<gene>
    <name evidence="4" type="ORF">SAMN06296036_10598</name>
</gene>
<dbReference type="Proteomes" id="UP000192907">
    <property type="component" value="Unassembled WGS sequence"/>
</dbReference>
<evidence type="ECO:0000313" key="4">
    <source>
        <dbReference type="EMBL" id="SMF11561.1"/>
    </source>
</evidence>
<proteinExistence type="predicted"/>
<dbReference type="PANTHER" id="PTHR44591:SF3">
    <property type="entry name" value="RESPONSE REGULATORY DOMAIN-CONTAINING PROTEIN"/>
    <property type="match status" value="1"/>
</dbReference>
<dbReference type="RefSeq" id="WP_132317501.1">
    <property type="nucleotide sequence ID" value="NZ_FWZT01000005.1"/>
</dbReference>
<dbReference type="PANTHER" id="PTHR44591">
    <property type="entry name" value="STRESS RESPONSE REGULATOR PROTEIN 1"/>
    <property type="match status" value="1"/>
</dbReference>
<organism evidence="4 5">
    <name type="scientific">Pseudobacteriovorax antillogorgiicola</name>
    <dbReference type="NCBI Taxonomy" id="1513793"/>
    <lineage>
        <taxon>Bacteria</taxon>
        <taxon>Pseudomonadati</taxon>
        <taxon>Bdellovibrionota</taxon>
        <taxon>Oligoflexia</taxon>
        <taxon>Oligoflexales</taxon>
        <taxon>Pseudobacteriovoracaceae</taxon>
        <taxon>Pseudobacteriovorax</taxon>
    </lineage>
</organism>
<name>A0A1Y6BPH1_9BACT</name>
<evidence type="ECO:0000313" key="5">
    <source>
        <dbReference type="Proteomes" id="UP000192907"/>
    </source>
</evidence>
<reference evidence="5" key="1">
    <citation type="submission" date="2017-04" db="EMBL/GenBank/DDBJ databases">
        <authorList>
            <person name="Varghese N."/>
            <person name="Submissions S."/>
        </authorList>
    </citation>
    <scope>NUCLEOTIDE SEQUENCE [LARGE SCALE GENOMIC DNA]</scope>
    <source>
        <strain evidence="5">RKEM611</strain>
    </source>
</reference>
<keyword evidence="1 2" id="KW-0597">Phosphoprotein</keyword>
<feature type="domain" description="Response regulatory" evidence="3">
    <location>
        <begin position="4"/>
        <end position="118"/>
    </location>
</feature>
<dbReference type="GO" id="GO:0000160">
    <property type="term" value="P:phosphorelay signal transduction system"/>
    <property type="evidence" value="ECO:0007669"/>
    <property type="project" value="InterPro"/>
</dbReference>
<sequence length="126" mass="14088">MTHHVLIVEDESDLVDIIEAELELDFPSIKLTTAATVDDLQSVLERKSFQLIIADLTVPGSQITPVLDLIREVSSETPIMVFSGKVEEMADLDHPQVIDFIPKPFQPEKLLGSLKKFFDSDQLKLA</sequence>
<dbReference type="InterPro" id="IPR011006">
    <property type="entry name" value="CheY-like_superfamily"/>
</dbReference>
<dbReference type="Gene3D" id="3.40.50.2300">
    <property type="match status" value="1"/>
</dbReference>
<dbReference type="OrthoDB" id="9800897at2"/>
<dbReference type="STRING" id="1513793.SAMN06296036_10598"/>
<accession>A0A1Y6BPH1</accession>
<feature type="modified residue" description="4-aspartylphosphate" evidence="2">
    <location>
        <position position="55"/>
    </location>
</feature>
<keyword evidence="5" id="KW-1185">Reference proteome</keyword>
<dbReference type="EMBL" id="FWZT01000005">
    <property type="protein sequence ID" value="SMF11561.1"/>
    <property type="molecule type" value="Genomic_DNA"/>
</dbReference>
<dbReference type="InterPro" id="IPR050595">
    <property type="entry name" value="Bact_response_regulator"/>
</dbReference>